<sequence>MSGTSSLPRIRLSGRSFLALTLTPEAPLVNWLEALDAQLARSAGFFSGKPIILDLSRVTADTPNLPYLKTALEERGVRIIGIENGDRDWPAVAEWDWPESFVGGRASGEMDVPEENIPPPPPTSLLIEEPVRSGQHIVWPDGDVIILGSVSSGAEVSAGGSIHIYGALRGRAIAGIGGNANARIFTRHLAAELVAIDGFYATAEEMGAEHNGKPAQVLLDGETIVFRSVT</sequence>
<protein>
    <recommendedName>
        <fullName evidence="6">Probable septum site-determining protein MinC</fullName>
    </recommendedName>
</protein>
<dbReference type="InterPro" id="IPR016098">
    <property type="entry name" value="CAP/MinC_C"/>
</dbReference>
<dbReference type="SUPFAM" id="SSF63848">
    <property type="entry name" value="Cell-division inhibitor MinC, C-terminal domain"/>
    <property type="match status" value="1"/>
</dbReference>
<evidence type="ECO:0000313" key="9">
    <source>
        <dbReference type="EMBL" id="GAN59014.1"/>
    </source>
</evidence>
<dbReference type="Gene3D" id="3.30.70.260">
    <property type="match status" value="1"/>
</dbReference>
<gene>
    <name evidence="6" type="primary">minC</name>
    <name evidence="9" type="ORF">Abci_001_030</name>
</gene>
<dbReference type="RefSeq" id="WP_048837123.1">
    <property type="nucleotide sequence ID" value="NZ_BAMV01000001.1"/>
</dbReference>
<comment type="caution">
    <text evidence="9">The sequence shown here is derived from an EMBL/GenBank/DDBJ whole genome shotgun (WGS) entry which is preliminary data.</text>
</comment>
<dbReference type="STRING" id="1231339.Abci_001_030"/>
<dbReference type="InterPro" id="IPR005526">
    <property type="entry name" value="Septum_form_inhib_MinC_C"/>
</dbReference>
<dbReference type="AlphaFoldDB" id="A0A0D6MZA3"/>
<dbReference type="PANTHER" id="PTHR34108">
    <property type="entry name" value="SEPTUM SITE-DETERMINING PROTEIN MINC"/>
    <property type="match status" value="1"/>
</dbReference>
<evidence type="ECO:0000256" key="1">
    <source>
        <dbReference type="ARBA" id="ARBA00006291"/>
    </source>
</evidence>
<dbReference type="GO" id="GO:0000917">
    <property type="term" value="P:division septum assembly"/>
    <property type="evidence" value="ECO:0007669"/>
    <property type="project" value="UniProtKB-KW"/>
</dbReference>
<name>A0A0D6MZA3_9PROT</name>
<reference evidence="9 10" key="1">
    <citation type="submission" date="2012-11" db="EMBL/GenBank/DDBJ databases">
        <title>Whole genome sequence of Acetobacter cibinongensis 4H-1.</title>
        <authorList>
            <person name="Azuma Y."/>
            <person name="Higashiura N."/>
            <person name="Hirakawa H."/>
            <person name="Matsushita K."/>
        </authorList>
    </citation>
    <scope>NUCLEOTIDE SEQUENCE [LARGE SCALE GENOMIC DNA]</scope>
    <source>
        <strain evidence="9 10">4H-1</strain>
    </source>
</reference>
<evidence type="ECO:0000256" key="3">
    <source>
        <dbReference type="ARBA" id="ARBA00023210"/>
    </source>
</evidence>
<dbReference type="EMBL" id="BAMV01000001">
    <property type="protein sequence ID" value="GAN59014.1"/>
    <property type="molecule type" value="Genomic_DNA"/>
</dbReference>
<dbReference type="GO" id="GO:1901891">
    <property type="term" value="P:regulation of cell septum assembly"/>
    <property type="evidence" value="ECO:0007669"/>
    <property type="project" value="InterPro"/>
</dbReference>
<organism evidence="9 10">
    <name type="scientific">Acetobacter cibinongensis</name>
    <dbReference type="NCBI Taxonomy" id="146475"/>
    <lineage>
        <taxon>Bacteria</taxon>
        <taxon>Pseudomonadati</taxon>
        <taxon>Pseudomonadota</taxon>
        <taxon>Alphaproteobacteria</taxon>
        <taxon>Acetobacterales</taxon>
        <taxon>Acetobacteraceae</taxon>
        <taxon>Acetobacter</taxon>
    </lineage>
</organism>
<proteinExistence type="inferred from homology"/>
<keyword evidence="2 6" id="KW-0132">Cell division</keyword>
<dbReference type="Proteomes" id="UP000032671">
    <property type="component" value="Unassembled WGS sequence"/>
</dbReference>
<evidence type="ECO:0000259" key="7">
    <source>
        <dbReference type="Pfam" id="PF03775"/>
    </source>
</evidence>
<dbReference type="Pfam" id="PF05209">
    <property type="entry name" value="MinC_N"/>
    <property type="match status" value="1"/>
</dbReference>
<comment type="subunit">
    <text evidence="6">Interacts with MinD and FtsZ.</text>
</comment>
<dbReference type="NCBIfam" id="TIGR01222">
    <property type="entry name" value="minC"/>
    <property type="match status" value="1"/>
</dbReference>
<evidence type="ECO:0000313" key="10">
    <source>
        <dbReference type="Proteomes" id="UP000032671"/>
    </source>
</evidence>
<dbReference type="PANTHER" id="PTHR34108:SF1">
    <property type="entry name" value="SEPTUM SITE-DETERMINING PROTEIN MINC"/>
    <property type="match status" value="1"/>
</dbReference>
<evidence type="ECO:0000256" key="2">
    <source>
        <dbReference type="ARBA" id="ARBA00022618"/>
    </source>
</evidence>
<dbReference type="GO" id="GO:0051302">
    <property type="term" value="P:regulation of cell division"/>
    <property type="evidence" value="ECO:0007669"/>
    <property type="project" value="InterPro"/>
</dbReference>
<feature type="domain" description="Septum formation inhibitor MinC C-terminal" evidence="7">
    <location>
        <begin position="127"/>
        <end position="226"/>
    </location>
</feature>
<dbReference type="GO" id="GO:0000902">
    <property type="term" value="P:cell morphogenesis"/>
    <property type="evidence" value="ECO:0007669"/>
    <property type="project" value="InterPro"/>
</dbReference>
<evidence type="ECO:0000256" key="4">
    <source>
        <dbReference type="ARBA" id="ARBA00023306"/>
    </source>
</evidence>
<comment type="function">
    <text evidence="5 6">Cell division inhibitor that blocks the formation of polar Z ring septums. Rapidly oscillates between the poles of the cell to destabilize FtsZ filaments that have formed before they mature into polar Z rings. Prevents FtsZ polymerization.</text>
</comment>
<dbReference type="HAMAP" id="MF_00267">
    <property type="entry name" value="MinC"/>
    <property type="match status" value="1"/>
</dbReference>
<keyword evidence="3 6" id="KW-0717">Septation</keyword>
<dbReference type="Gene3D" id="2.160.20.70">
    <property type="match status" value="1"/>
</dbReference>
<dbReference type="InterPro" id="IPR007874">
    <property type="entry name" value="MinC_N"/>
</dbReference>
<dbReference type="InterPro" id="IPR013033">
    <property type="entry name" value="MinC"/>
</dbReference>
<evidence type="ECO:0000256" key="6">
    <source>
        <dbReference type="HAMAP-Rule" id="MF_00267"/>
    </source>
</evidence>
<evidence type="ECO:0000256" key="5">
    <source>
        <dbReference type="ARBA" id="ARBA00025606"/>
    </source>
</evidence>
<comment type="similarity">
    <text evidence="1 6">Belongs to the MinC family.</text>
</comment>
<accession>A0A0D6MZA3</accession>
<evidence type="ECO:0000259" key="8">
    <source>
        <dbReference type="Pfam" id="PF05209"/>
    </source>
</evidence>
<dbReference type="Pfam" id="PF03775">
    <property type="entry name" value="MinC_C"/>
    <property type="match status" value="1"/>
</dbReference>
<keyword evidence="4 6" id="KW-0131">Cell cycle</keyword>
<feature type="domain" description="Septum formation inhibitor MinC N-terminal" evidence="8">
    <location>
        <begin position="13"/>
        <end position="78"/>
    </location>
</feature>
<dbReference type="InterPro" id="IPR036145">
    <property type="entry name" value="MinC_C_sf"/>
</dbReference>